<evidence type="ECO:0000256" key="2">
    <source>
        <dbReference type="SAM" id="SignalP"/>
    </source>
</evidence>
<keyword evidence="2" id="KW-0732">Signal</keyword>
<feature type="chain" id="PRO_5007293879" description="Secreted protein" evidence="2">
    <location>
        <begin position="17"/>
        <end position="114"/>
    </location>
</feature>
<evidence type="ECO:0000256" key="1">
    <source>
        <dbReference type="SAM" id="MobiDB-lite"/>
    </source>
</evidence>
<proteinExistence type="predicted"/>
<keyword evidence="4" id="KW-1185">Reference proteome</keyword>
<sequence length="114" mass="12918">MYKGYFLMILLAEALSFFNLCSKRERERGGVSLRVCVAKPSSIWRSAITNIRTKEMQRQAVCAVRCLCARGRRGSLSEPEWSKKTKPSQSARRPDIEGGYVLQKAKSFLTSRAL</sequence>
<feature type="region of interest" description="Disordered" evidence="1">
    <location>
        <begin position="73"/>
        <end position="95"/>
    </location>
</feature>
<dbReference type="InParanoid" id="A0A136JK78"/>
<evidence type="ECO:0000313" key="4">
    <source>
        <dbReference type="Proteomes" id="UP000070501"/>
    </source>
</evidence>
<gene>
    <name evidence="3" type="ORF">Micbo1qcDRAFT_8643</name>
</gene>
<name>A0A136JK78_9PEZI</name>
<feature type="signal peptide" evidence="2">
    <location>
        <begin position="1"/>
        <end position="16"/>
    </location>
</feature>
<organism evidence="3 4">
    <name type="scientific">Microdochium bolleyi</name>
    <dbReference type="NCBI Taxonomy" id="196109"/>
    <lineage>
        <taxon>Eukaryota</taxon>
        <taxon>Fungi</taxon>
        <taxon>Dikarya</taxon>
        <taxon>Ascomycota</taxon>
        <taxon>Pezizomycotina</taxon>
        <taxon>Sordariomycetes</taxon>
        <taxon>Xylariomycetidae</taxon>
        <taxon>Xylariales</taxon>
        <taxon>Microdochiaceae</taxon>
        <taxon>Microdochium</taxon>
    </lineage>
</organism>
<protein>
    <recommendedName>
        <fullName evidence="5">Secreted protein</fullName>
    </recommendedName>
</protein>
<evidence type="ECO:0008006" key="5">
    <source>
        <dbReference type="Google" id="ProtNLM"/>
    </source>
</evidence>
<accession>A0A136JK78</accession>
<reference evidence="4" key="1">
    <citation type="submission" date="2016-02" db="EMBL/GenBank/DDBJ databases">
        <title>Draft genome sequence of Microdochium bolleyi, a fungal endophyte of beachgrass.</title>
        <authorList>
            <consortium name="DOE Joint Genome Institute"/>
            <person name="David A.S."/>
            <person name="May G."/>
            <person name="Haridas S."/>
            <person name="Lim J."/>
            <person name="Wang M."/>
            <person name="Labutti K."/>
            <person name="Lipzen A."/>
            <person name="Barry K."/>
            <person name="Grigoriev I.V."/>
        </authorList>
    </citation>
    <scope>NUCLEOTIDE SEQUENCE [LARGE SCALE GENOMIC DNA]</scope>
    <source>
        <strain evidence="4">J235TASD1</strain>
    </source>
</reference>
<dbReference type="AlphaFoldDB" id="A0A136JK78"/>
<evidence type="ECO:0000313" key="3">
    <source>
        <dbReference type="EMBL" id="KXJ97555.1"/>
    </source>
</evidence>
<dbReference type="Proteomes" id="UP000070501">
    <property type="component" value="Unassembled WGS sequence"/>
</dbReference>
<dbReference type="EMBL" id="KQ964245">
    <property type="protein sequence ID" value="KXJ97555.1"/>
    <property type="molecule type" value="Genomic_DNA"/>
</dbReference>